<reference evidence="2 3" key="1">
    <citation type="submission" date="2023-03" db="EMBL/GenBank/DDBJ databases">
        <title>Strain YYF002 represents a novel species in the genus Winogradskyella isolated from seawater.</title>
        <authorList>
            <person name="Fu Z.-Y."/>
        </authorList>
    </citation>
    <scope>NUCLEOTIDE SEQUENCE [LARGE SCALE GENOMIC DNA]</scope>
    <source>
        <strain evidence="2 3">YYF002</strain>
    </source>
</reference>
<protein>
    <submittedName>
        <fullName evidence="2">Uncharacterized protein</fullName>
    </submittedName>
</protein>
<gene>
    <name evidence="2" type="ORF">P7122_12705</name>
</gene>
<evidence type="ECO:0000256" key="1">
    <source>
        <dbReference type="SAM" id="MobiDB-lite"/>
    </source>
</evidence>
<dbReference type="Proteomes" id="UP001529085">
    <property type="component" value="Unassembled WGS sequence"/>
</dbReference>
<feature type="compositionally biased region" description="Polar residues" evidence="1">
    <location>
        <begin position="125"/>
        <end position="146"/>
    </location>
</feature>
<sequence length="249" mass="28767">MMTRFLTAFLLLLATVVYSQKSTLLKNINYRASELHHSLNKVGDTLILKGERTIDKVEIFNSDFQKAYIVNRLDTKIPLTDIPVGRFVTEVKVNNKLIIITLLRHENFDNESDLTETTEIDTEEQNSIFGQSTHQNKSEGKSMSNLDSEDVIDESLDKPVRFYWIEKQINKGHSSSKKMRIGDREVVDKMIAQHKIDLKSKAGKHNKLTIWEVYDTSKFLRFKKHNPDYATVKKADCFNTDPFYKSEGS</sequence>
<evidence type="ECO:0000313" key="3">
    <source>
        <dbReference type="Proteomes" id="UP001529085"/>
    </source>
</evidence>
<feature type="region of interest" description="Disordered" evidence="1">
    <location>
        <begin position="116"/>
        <end position="148"/>
    </location>
</feature>
<keyword evidence="3" id="KW-1185">Reference proteome</keyword>
<organism evidence="2 3">
    <name type="scientific">Winogradskyella marincola</name>
    <dbReference type="NCBI Taxonomy" id="3037795"/>
    <lineage>
        <taxon>Bacteria</taxon>
        <taxon>Pseudomonadati</taxon>
        <taxon>Bacteroidota</taxon>
        <taxon>Flavobacteriia</taxon>
        <taxon>Flavobacteriales</taxon>
        <taxon>Flavobacteriaceae</taxon>
        <taxon>Winogradskyella</taxon>
    </lineage>
</organism>
<dbReference type="RefSeq" id="WP_278006179.1">
    <property type="nucleotide sequence ID" value="NZ_JARSBN010000007.1"/>
</dbReference>
<evidence type="ECO:0000313" key="2">
    <source>
        <dbReference type="EMBL" id="MDG4716739.1"/>
    </source>
</evidence>
<accession>A0ABT6G3X2</accession>
<dbReference type="EMBL" id="JARSBN010000007">
    <property type="protein sequence ID" value="MDG4716739.1"/>
    <property type="molecule type" value="Genomic_DNA"/>
</dbReference>
<name>A0ABT6G3X2_9FLAO</name>
<comment type="caution">
    <text evidence="2">The sequence shown here is derived from an EMBL/GenBank/DDBJ whole genome shotgun (WGS) entry which is preliminary data.</text>
</comment>
<proteinExistence type="predicted"/>